<organism evidence="3 4">
    <name type="scientific">Streptomyces camponoticapitis</name>
    <dbReference type="NCBI Taxonomy" id="1616125"/>
    <lineage>
        <taxon>Bacteria</taxon>
        <taxon>Bacillati</taxon>
        <taxon>Actinomycetota</taxon>
        <taxon>Actinomycetes</taxon>
        <taxon>Kitasatosporales</taxon>
        <taxon>Streptomycetaceae</taxon>
        <taxon>Streptomyces</taxon>
    </lineage>
</organism>
<gene>
    <name evidence="3" type="ORF">GCM10011583_24040</name>
</gene>
<evidence type="ECO:0000313" key="3">
    <source>
        <dbReference type="EMBL" id="GGJ91774.1"/>
    </source>
</evidence>
<comment type="caution">
    <text evidence="3">The sequence shown here is derived from an EMBL/GenBank/DDBJ whole genome shotgun (WGS) entry which is preliminary data.</text>
</comment>
<feature type="region of interest" description="Disordered" evidence="1">
    <location>
        <begin position="87"/>
        <end position="135"/>
    </location>
</feature>
<reference evidence="4" key="1">
    <citation type="journal article" date="2019" name="Int. J. Syst. Evol. Microbiol.">
        <title>The Global Catalogue of Microorganisms (GCM) 10K type strain sequencing project: providing services to taxonomists for standard genome sequencing and annotation.</title>
        <authorList>
            <consortium name="The Broad Institute Genomics Platform"/>
            <consortium name="The Broad Institute Genome Sequencing Center for Infectious Disease"/>
            <person name="Wu L."/>
            <person name="Ma J."/>
        </authorList>
    </citation>
    <scope>NUCLEOTIDE SEQUENCE [LARGE SCALE GENOMIC DNA]</scope>
    <source>
        <strain evidence="4">CGMCC 4.7275</strain>
    </source>
</reference>
<dbReference type="EMBL" id="BMMV01000006">
    <property type="protein sequence ID" value="GGJ91774.1"/>
    <property type="molecule type" value="Genomic_DNA"/>
</dbReference>
<feature type="compositionally biased region" description="Basic and acidic residues" evidence="1">
    <location>
        <begin position="125"/>
        <end position="135"/>
    </location>
</feature>
<evidence type="ECO:0000313" key="4">
    <source>
        <dbReference type="Proteomes" id="UP000660265"/>
    </source>
</evidence>
<sequence>MEWLVHTENRVPAEMTTAERERLREAERARAMELRAEGVLKKLWRTPGRPGTVGLYECRDATHLHDTLSSLPMFPWLEVTVEPLATHPQERVAGDGRTAAGKARGTDGVPHGHVTGVPSPGRYGGRSEGHDEQPV</sequence>
<feature type="domain" description="Muconolactone isomerase" evidence="2">
    <location>
        <begin position="1"/>
        <end position="89"/>
    </location>
</feature>
<evidence type="ECO:0000259" key="2">
    <source>
        <dbReference type="Pfam" id="PF02426"/>
    </source>
</evidence>
<dbReference type="RefSeq" id="WP_189107386.1">
    <property type="nucleotide sequence ID" value="NZ_BMMV01000006.1"/>
</dbReference>
<accession>A0ABQ2E6N6</accession>
<proteinExistence type="predicted"/>
<dbReference type="InterPro" id="IPR026029">
    <property type="entry name" value="MLI_dom"/>
</dbReference>
<dbReference type="InterPro" id="IPR011008">
    <property type="entry name" value="Dimeric_a/b-barrel"/>
</dbReference>
<dbReference type="Pfam" id="PF02426">
    <property type="entry name" value="MIase"/>
    <property type="match status" value="1"/>
</dbReference>
<keyword evidence="4" id="KW-1185">Reference proteome</keyword>
<protein>
    <recommendedName>
        <fullName evidence="2">Muconolactone isomerase domain-containing protein</fullName>
    </recommendedName>
</protein>
<dbReference type="SUPFAM" id="SSF54909">
    <property type="entry name" value="Dimeric alpha+beta barrel"/>
    <property type="match status" value="1"/>
</dbReference>
<dbReference type="Proteomes" id="UP000660265">
    <property type="component" value="Unassembled WGS sequence"/>
</dbReference>
<dbReference type="Gene3D" id="3.30.70.1060">
    <property type="entry name" value="Dimeric alpha+beta barrel"/>
    <property type="match status" value="1"/>
</dbReference>
<evidence type="ECO:0000256" key="1">
    <source>
        <dbReference type="SAM" id="MobiDB-lite"/>
    </source>
</evidence>
<name>A0ABQ2E6N6_9ACTN</name>